<accession>A0A0D8BEI7</accession>
<name>A0A0D8BEI7_9ACTN</name>
<dbReference type="InterPro" id="IPR029058">
    <property type="entry name" value="AB_hydrolase_fold"/>
</dbReference>
<dbReference type="SUPFAM" id="SSF53474">
    <property type="entry name" value="alpha/beta-Hydrolases"/>
    <property type="match status" value="1"/>
</dbReference>
<reference evidence="5" key="1">
    <citation type="submission" date="2015-02" db="EMBL/GenBank/DDBJ databases">
        <title>Draft Genome of Frankia sp. CpI1-S.</title>
        <authorList>
            <person name="Oshone R.T."/>
            <person name="Ngom M."/>
            <person name="Ghodhbane-Gtari F."/>
            <person name="Gtari M."/>
            <person name="Morris K."/>
            <person name="Thomas K."/>
            <person name="Sen A."/>
            <person name="Tisa L.S."/>
        </authorList>
    </citation>
    <scope>NUCLEOTIDE SEQUENCE [LARGE SCALE GENOMIC DNA]</scope>
    <source>
        <strain evidence="5">CpI1-S</strain>
    </source>
</reference>
<keyword evidence="1" id="KW-0378">Hydrolase</keyword>
<gene>
    <name evidence="4" type="ORF">FF36_03246</name>
</gene>
<evidence type="ECO:0000256" key="2">
    <source>
        <dbReference type="SAM" id="MobiDB-lite"/>
    </source>
</evidence>
<dbReference type="Pfam" id="PF07859">
    <property type="entry name" value="Abhydrolase_3"/>
    <property type="match status" value="1"/>
</dbReference>
<dbReference type="PANTHER" id="PTHR48081:SF8">
    <property type="entry name" value="ALPHA_BETA HYDROLASE FOLD-3 DOMAIN-CONTAINING PROTEIN-RELATED"/>
    <property type="match status" value="1"/>
</dbReference>
<organism evidence="4 5">
    <name type="scientific">Frankia torreyi</name>
    <dbReference type="NCBI Taxonomy" id="1856"/>
    <lineage>
        <taxon>Bacteria</taxon>
        <taxon>Bacillati</taxon>
        <taxon>Actinomycetota</taxon>
        <taxon>Actinomycetes</taxon>
        <taxon>Frankiales</taxon>
        <taxon>Frankiaceae</taxon>
        <taxon>Frankia</taxon>
    </lineage>
</organism>
<comment type="caution">
    <text evidence="4">The sequence shown here is derived from an EMBL/GenBank/DDBJ whole genome shotgun (WGS) entry which is preliminary data.</text>
</comment>
<dbReference type="Proteomes" id="UP000032545">
    <property type="component" value="Unassembled WGS sequence"/>
</dbReference>
<dbReference type="InterPro" id="IPR050300">
    <property type="entry name" value="GDXG_lipolytic_enzyme"/>
</dbReference>
<dbReference type="EMBL" id="JYFN01000024">
    <property type="protein sequence ID" value="KJE22374.1"/>
    <property type="molecule type" value="Genomic_DNA"/>
</dbReference>
<dbReference type="InterPro" id="IPR013094">
    <property type="entry name" value="AB_hydrolase_3"/>
</dbReference>
<dbReference type="PANTHER" id="PTHR48081">
    <property type="entry name" value="AB HYDROLASE SUPERFAMILY PROTEIN C4A8.06C"/>
    <property type="match status" value="1"/>
</dbReference>
<dbReference type="OrthoDB" id="3206739at2"/>
<evidence type="ECO:0000259" key="3">
    <source>
        <dbReference type="Pfam" id="PF07859"/>
    </source>
</evidence>
<dbReference type="RefSeq" id="WP_082121955.1">
    <property type="nucleotide sequence ID" value="NZ_JYFN01000024.1"/>
</dbReference>
<dbReference type="GO" id="GO:0016787">
    <property type="term" value="F:hydrolase activity"/>
    <property type="evidence" value="ECO:0007669"/>
    <property type="project" value="UniProtKB-KW"/>
</dbReference>
<proteinExistence type="predicted"/>
<feature type="region of interest" description="Disordered" evidence="2">
    <location>
        <begin position="1"/>
        <end position="22"/>
    </location>
</feature>
<keyword evidence="5" id="KW-1185">Reference proteome</keyword>
<dbReference type="Gene3D" id="3.40.50.1820">
    <property type="entry name" value="alpha/beta hydrolase"/>
    <property type="match status" value="1"/>
</dbReference>
<evidence type="ECO:0000256" key="1">
    <source>
        <dbReference type="ARBA" id="ARBA00022801"/>
    </source>
</evidence>
<evidence type="ECO:0000313" key="5">
    <source>
        <dbReference type="Proteomes" id="UP000032545"/>
    </source>
</evidence>
<feature type="domain" description="Alpha/beta hydrolase fold-3" evidence="3">
    <location>
        <begin position="83"/>
        <end position="272"/>
    </location>
</feature>
<reference evidence="4 5" key="2">
    <citation type="journal article" date="2016" name="Genome Announc.">
        <title>Permanent Draft Genome Sequences for Two Variants of Frankia sp. Strain CpI1, the First Frankia Strain Isolated from Root Nodules of Comptonia peregrina.</title>
        <authorList>
            <person name="Oshone R."/>
            <person name="Hurst S.G.IV."/>
            <person name="Abebe-Akele F."/>
            <person name="Simpson S."/>
            <person name="Morris K."/>
            <person name="Thomas W.K."/>
            <person name="Tisa L.S."/>
        </authorList>
    </citation>
    <scope>NUCLEOTIDE SEQUENCE [LARGE SCALE GENOMIC DNA]</scope>
    <source>
        <strain evidence="5">CpI1-S</strain>
    </source>
</reference>
<evidence type="ECO:0000313" key="4">
    <source>
        <dbReference type="EMBL" id="KJE22374.1"/>
    </source>
</evidence>
<protein>
    <submittedName>
        <fullName evidence="4">Esterase/lipase</fullName>
    </submittedName>
</protein>
<dbReference type="AlphaFoldDB" id="A0A0D8BEI7"/>
<dbReference type="PATRIC" id="fig|1502723.3.peg.2658"/>
<sequence length="272" mass="29163">MTRQQEAHGPAHGRAMSTPLPERLDPQLRARFLHPPQRRVLDQLWPGGPATFPQDAVVGVDPGHRVPVRSYRPADGPDPAPAVLFVHGSGFTMGELEQFDPHCDWYARAAEAVVVSVGYRLAPTHPYPAALQDAAAAWQWLHDTAAQLGVDPTRSAIVGSSAGAAIAAGLALYLRDHGQPLPSLLLLHAPVLDDRHRTASSHAINDERTWHRAASLRGWTSYLGPAGPPGGESIPAYAAPARATDLAGLPPTFFALGDLELARDEVLDFATR</sequence>